<sequence length="410" mass="44688">MSRRTIVVGNLCFCVLLVCRLGVAAEPTTLTATADANPISVDLVATVSLDGSVHDLSGEQGTLEDGSAADQFGGLSAMEYSGEGNRFWLLADRGAGDGEVTYRCRYHEAELTVDPEHHTIKCELVATRLLSAPNGEPIVGSAVADEAHLVSTDPNHQWTALDLEGIRRLPDGKLLLSDEYGPHVLIADLSGKVQEEFPVPEKFLRRARTEGGFRTRGVAYNRGLEGIAITPSGNRVLTMPQSPLVQDSVEYKGMSLGVNCRCIVYGAHHECVREIVYQMDSKRNGLSEVLAIDEDRFLVLERDGKAGLEAKEKKIYLADMRGATDVCDIESLPETGLPQGVVAMKKTLLIDLLDPRFGLGGERAKEKAEGLCWGPKLEDGRQTLWVCYDNDFDSANQTEFDCFAITGLKD</sequence>
<comment type="caution">
    <text evidence="3">The sequence shown here is derived from an EMBL/GenBank/DDBJ whole genome shotgun (WGS) entry which is preliminary data.</text>
</comment>
<gene>
    <name evidence="3" type="ORF">FHS27_000919</name>
</gene>
<keyword evidence="1" id="KW-0732">Signal</keyword>
<accession>A0A7W5DVW2</accession>
<dbReference type="SUPFAM" id="SSF63829">
    <property type="entry name" value="Calcium-dependent phosphotriesterase"/>
    <property type="match status" value="1"/>
</dbReference>
<name>A0A7W5DVW2_9BACT</name>
<evidence type="ECO:0000259" key="2">
    <source>
        <dbReference type="Pfam" id="PF13449"/>
    </source>
</evidence>
<feature type="domain" description="Phytase-like" evidence="2">
    <location>
        <begin position="71"/>
        <end position="392"/>
    </location>
</feature>
<dbReference type="EMBL" id="JACHXU010000002">
    <property type="protein sequence ID" value="MBB3205152.1"/>
    <property type="molecule type" value="Genomic_DNA"/>
</dbReference>
<reference evidence="3 4" key="1">
    <citation type="submission" date="2020-08" db="EMBL/GenBank/DDBJ databases">
        <title>Genomic Encyclopedia of Type Strains, Phase III (KMG-III): the genomes of soil and plant-associated and newly described type strains.</title>
        <authorList>
            <person name="Whitman W."/>
        </authorList>
    </citation>
    <scope>NUCLEOTIDE SEQUENCE [LARGE SCALE GENOMIC DNA]</scope>
    <source>
        <strain evidence="3 4">CECT 8075</strain>
    </source>
</reference>
<evidence type="ECO:0000256" key="1">
    <source>
        <dbReference type="SAM" id="SignalP"/>
    </source>
</evidence>
<feature type="chain" id="PRO_5031063725" description="Phytase-like domain-containing protein" evidence="1">
    <location>
        <begin position="25"/>
        <end position="410"/>
    </location>
</feature>
<evidence type="ECO:0000313" key="3">
    <source>
        <dbReference type="EMBL" id="MBB3205152.1"/>
    </source>
</evidence>
<proteinExistence type="predicted"/>
<dbReference type="PANTHER" id="PTHR37957">
    <property type="entry name" value="BLR7070 PROTEIN"/>
    <property type="match status" value="1"/>
</dbReference>
<evidence type="ECO:0000313" key="4">
    <source>
        <dbReference type="Proteomes" id="UP000536179"/>
    </source>
</evidence>
<feature type="signal peptide" evidence="1">
    <location>
        <begin position="1"/>
        <end position="24"/>
    </location>
</feature>
<dbReference type="Proteomes" id="UP000536179">
    <property type="component" value="Unassembled WGS sequence"/>
</dbReference>
<dbReference type="RefSeq" id="WP_009099552.1">
    <property type="nucleotide sequence ID" value="NZ_JACHXU010000002.1"/>
</dbReference>
<organism evidence="3 4">
    <name type="scientific">Aporhodopirellula rubra</name>
    <dbReference type="NCBI Taxonomy" id="980271"/>
    <lineage>
        <taxon>Bacteria</taxon>
        <taxon>Pseudomonadati</taxon>
        <taxon>Planctomycetota</taxon>
        <taxon>Planctomycetia</taxon>
        <taxon>Pirellulales</taxon>
        <taxon>Pirellulaceae</taxon>
        <taxon>Aporhodopirellula</taxon>
    </lineage>
</organism>
<keyword evidence="4" id="KW-1185">Reference proteome</keyword>
<dbReference type="AlphaFoldDB" id="A0A7W5DVW2"/>
<dbReference type="PANTHER" id="PTHR37957:SF1">
    <property type="entry name" value="PHYTASE-LIKE DOMAIN-CONTAINING PROTEIN"/>
    <property type="match status" value="1"/>
</dbReference>
<protein>
    <recommendedName>
        <fullName evidence="2">Phytase-like domain-containing protein</fullName>
    </recommendedName>
</protein>
<dbReference type="InterPro" id="IPR027372">
    <property type="entry name" value="Phytase-like_dom"/>
</dbReference>
<dbReference type="Pfam" id="PF13449">
    <property type="entry name" value="Phytase-like"/>
    <property type="match status" value="1"/>
</dbReference>